<evidence type="ECO:0000256" key="1">
    <source>
        <dbReference type="ARBA" id="ARBA00011961"/>
    </source>
</evidence>
<gene>
    <name evidence="3" type="ORF">S7711_09676</name>
</gene>
<dbReference type="GO" id="GO:0102193">
    <property type="term" value="F:protein-ribulosamine 3-kinase activity"/>
    <property type="evidence" value="ECO:0007669"/>
    <property type="project" value="UniProtKB-EC"/>
</dbReference>
<evidence type="ECO:0000313" key="3">
    <source>
        <dbReference type="EMBL" id="KEY73635.1"/>
    </source>
</evidence>
<name>A0A084B7V6_STACB</name>
<dbReference type="OrthoDB" id="5772781at2759"/>
<organism evidence="3 4">
    <name type="scientific">Stachybotrys chartarum (strain CBS 109288 / IBT 7711)</name>
    <name type="common">Toxic black mold</name>
    <name type="synonym">Stilbospora chartarum</name>
    <dbReference type="NCBI Taxonomy" id="1280523"/>
    <lineage>
        <taxon>Eukaryota</taxon>
        <taxon>Fungi</taxon>
        <taxon>Dikarya</taxon>
        <taxon>Ascomycota</taxon>
        <taxon>Pezizomycotina</taxon>
        <taxon>Sordariomycetes</taxon>
        <taxon>Hypocreomycetidae</taxon>
        <taxon>Hypocreales</taxon>
        <taxon>Stachybotryaceae</taxon>
        <taxon>Stachybotrys</taxon>
    </lineage>
</organism>
<evidence type="ECO:0000313" key="4">
    <source>
        <dbReference type="Proteomes" id="UP000028045"/>
    </source>
</evidence>
<dbReference type="PANTHER" id="PTHR12149:SF8">
    <property type="entry name" value="PROTEIN-RIBULOSAMINE 3-KINASE"/>
    <property type="match status" value="1"/>
</dbReference>
<dbReference type="Pfam" id="PF03881">
    <property type="entry name" value="Fructosamin_kin"/>
    <property type="match status" value="1"/>
</dbReference>
<dbReference type="Proteomes" id="UP000028045">
    <property type="component" value="Unassembled WGS sequence"/>
</dbReference>
<protein>
    <recommendedName>
        <fullName evidence="1">protein-ribulosamine 3-kinase</fullName>
        <ecNumber evidence="1">2.7.1.172</ecNumber>
    </recommendedName>
</protein>
<sequence length="350" mass="39732">MTTAIANHSASSLLLGPTSTKNENATNHAVAAEDEFAVKKDLSLGNFDVDENVLAKLPAGSRILSAGLFGTSAWTVTARLQAQLPDGTVEQYFLKTAPRNHGRTMMEGEFNAMSEIYKWAPNLVPKPYSWGKYANEESETYFFLSQYLDMSDKMPHPNYLCAELAALHRNSCSPGNQFGFHVTTCQGRIAQSVGWEADWTTFFIKLLQHVIDLDFEVNGYWEALDQAEKRLISHVIPRLLDALKSDGHTVKASLIHSDLWEGNSGTSYEDGKVYIFDAASFYAHQEMETGNWRGYYNKISNKVYRTTYLRHFPPSHPKDEWEDRNRLYSIYYNVIYSVNHESQGRAVRQL</sequence>
<dbReference type="EC" id="2.7.1.172" evidence="1"/>
<dbReference type="HOGENOM" id="CLU_036517_1_2_1"/>
<dbReference type="Gene3D" id="3.90.1200.10">
    <property type="match status" value="1"/>
</dbReference>
<reference evidence="3 4" key="1">
    <citation type="journal article" date="2014" name="BMC Genomics">
        <title>Comparative genome sequencing reveals chemotype-specific gene clusters in the toxigenic black mold Stachybotrys.</title>
        <authorList>
            <person name="Semeiks J."/>
            <person name="Borek D."/>
            <person name="Otwinowski Z."/>
            <person name="Grishin N.V."/>
        </authorList>
    </citation>
    <scope>NUCLEOTIDE SEQUENCE [LARGE SCALE GENOMIC DNA]</scope>
    <source>
        <strain evidence="4">CBS 109288 / IBT 7711</strain>
    </source>
</reference>
<accession>A0A084B7V6</accession>
<dbReference type="InterPro" id="IPR016477">
    <property type="entry name" value="Fructo-/Ketosamine-3-kinase"/>
</dbReference>
<dbReference type="SUPFAM" id="SSF56112">
    <property type="entry name" value="Protein kinase-like (PK-like)"/>
    <property type="match status" value="1"/>
</dbReference>
<dbReference type="AlphaFoldDB" id="A0A084B7V6"/>
<proteinExistence type="predicted"/>
<dbReference type="EMBL" id="KL647796">
    <property type="protein sequence ID" value="KEY73635.1"/>
    <property type="molecule type" value="Genomic_DNA"/>
</dbReference>
<evidence type="ECO:0000256" key="2">
    <source>
        <dbReference type="ARBA" id="ARBA00048655"/>
    </source>
</evidence>
<comment type="catalytic activity">
    <reaction evidence="2">
        <text>N(6)-D-ribulosyl-L-lysyl-[protein] + ATP = N(6)-(3-O-phospho-D-ribulosyl)-L-lysyl-[protein] + ADP + H(+)</text>
        <dbReference type="Rhea" id="RHEA:48432"/>
        <dbReference type="Rhea" id="RHEA-COMP:12103"/>
        <dbReference type="Rhea" id="RHEA-COMP:12104"/>
        <dbReference type="ChEBI" id="CHEBI:15378"/>
        <dbReference type="ChEBI" id="CHEBI:30616"/>
        <dbReference type="ChEBI" id="CHEBI:90418"/>
        <dbReference type="ChEBI" id="CHEBI:90420"/>
        <dbReference type="ChEBI" id="CHEBI:456216"/>
        <dbReference type="EC" id="2.7.1.172"/>
    </reaction>
    <physiologicalReaction direction="left-to-right" evidence="2">
        <dbReference type="Rhea" id="RHEA:48433"/>
    </physiologicalReaction>
</comment>
<dbReference type="PANTHER" id="PTHR12149">
    <property type="entry name" value="FRUCTOSAMINE 3 KINASE-RELATED PROTEIN"/>
    <property type="match status" value="1"/>
</dbReference>
<dbReference type="InterPro" id="IPR011009">
    <property type="entry name" value="Kinase-like_dom_sf"/>
</dbReference>
<keyword evidence="4" id="KW-1185">Reference proteome</keyword>